<dbReference type="AlphaFoldDB" id="A0A2S6H8H3"/>
<reference evidence="2 3" key="1">
    <citation type="submission" date="2018-02" db="EMBL/GenBank/DDBJ databases">
        <title>Subsurface microbial communities from deep shales in Ohio and West Virginia, USA.</title>
        <authorList>
            <person name="Wrighton K."/>
        </authorList>
    </citation>
    <scope>NUCLEOTIDE SEQUENCE [LARGE SCALE GENOMIC DNA]</scope>
    <source>
        <strain evidence="2 3">OWC-G53F</strain>
    </source>
</reference>
<accession>A0A2S6H8H3</accession>
<organism evidence="2 3">
    <name type="scientific">Methylobacter tundripaludum</name>
    <dbReference type="NCBI Taxonomy" id="173365"/>
    <lineage>
        <taxon>Bacteria</taxon>
        <taxon>Pseudomonadati</taxon>
        <taxon>Pseudomonadota</taxon>
        <taxon>Gammaproteobacteria</taxon>
        <taxon>Methylococcales</taxon>
        <taxon>Methylococcaceae</taxon>
        <taxon>Methylobacter</taxon>
    </lineage>
</organism>
<evidence type="ECO:0000256" key="1">
    <source>
        <dbReference type="SAM" id="Phobius"/>
    </source>
</evidence>
<evidence type="ECO:0000313" key="3">
    <source>
        <dbReference type="Proteomes" id="UP000238071"/>
    </source>
</evidence>
<keyword evidence="1" id="KW-0812">Transmembrane</keyword>
<comment type="caution">
    <text evidence="2">The sequence shown here is derived from an EMBL/GenBank/DDBJ whole genome shotgun (WGS) entry which is preliminary data.</text>
</comment>
<keyword evidence="1" id="KW-1133">Transmembrane helix</keyword>
<gene>
    <name evidence="2" type="ORF">B0F88_101233</name>
</gene>
<proteinExistence type="predicted"/>
<keyword evidence="1" id="KW-0472">Membrane</keyword>
<keyword evidence="3" id="KW-1185">Reference proteome</keyword>
<dbReference type="RefSeq" id="WP_181049803.1">
    <property type="nucleotide sequence ID" value="NZ_PTIY01000001.1"/>
</dbReference>
<sequence>MSEAKEKDNFWLYVGGVVLAMVAVVVTIKSSEHDKYESTKKAIAEDSSNSAYRNSKL</sequence>
<dbReference type="EMBL" id="PTIY01000001">
    <property type="protein sequence ID" value="PPK73703.1"/>
    <property type="molecule type" value="Genomic_DNA"/>
</dbReference>
<protein>
    <submittedName>
        <fullName evidence="2">Uncharacterized protein</fullName>
    </submittedName>
</protein>
<evidence type="ECO:0000313" key="2">
    <source>
        <dbReference type="EMBL" id="PPK73703.1"/>
    </source>
</evidence>
<feature type="transmembrane region" description="Helical" evidence="1">
    <location>
        <begin position="12"/>
        <end position="31"/>
    </location>
</feature>
<dbReference type="Proteomes" id="UP000238071">
    <property type="component" value="Unassembled WGS sequence"/>
</dbReference>
<name>A0A2S6H8H3_9GAMM</name>